<dbReference type="Gene3D" id="3.40.50.300">
    <property type="entry name" value="P-loop containing nucleotide triphosphate hydrolases"/>
    <property type="match status" value="1"/>
</dbReference>
<comment type="similarity">
    <text evidence="1">Belongs to the ABC transporter superfamily.</text>
</comment>
<protein>
    <submittedName>
        <fullName evidence="6">ABC transporter ATP-binding protein</fullName>
    </submittedName>
</protein>
<dbReference type="PROSITE" id="PS00211">
    <property type="entry name" value="ABC_TRANSPORTER_1"/>
    <property type="match status" value="1"/>
</dbReference>
<keyword evidence="4 6" id="KW-0067">ATP-binding</keyword>
<keyword evidence="7" id="KW-1185">Reference proteome</keyword>
<dbReference type="AlphaFoldDB" id="A0A506U758"/>
<dbReference type="PROSITE" id="PS50893">
    <property type="entry name" value="ABC_TRANSPORTER_2"/>
    <property type="match status" value="1"/>
</dbReference>
<feature type="domain" description="ABC transporter" evidence="5">
    <location>
        <begin position="6"/>
        <end position="228"/>
    </location>
</feature>
<comment type="caution">
    <text evidence="6">The sequence shown here is derived from an EMBL/GenBank/DDBJ whole genome shotgun (WGS) entry which is preliminary data.</text>
</comment>
<dbReference type="InterPro" id="IPR017871">
    <property type="entry name" value="ABC_transporter-like_CS"/>
</dbReference>
<reference evidence="6 7" key="1">
    <citation type="submission" date="2019-06" db="EMBL/GenBank/DDBJ databases">
        <authorList>
            <person name="Li M."/>
        </authorList>
    </citation>
    <scope>NUCLEOTIDE SEQUENCE [LARGE SCALE GENOMIC DNA]</scope>
    <source>
        <strain evidence="6 7">BGMRC2036</strain>
    </source>
</reference>
<evidence type="ECO:0000256" key="2">
    <source>
        <dbReference type="ARBA" id="ARBA00022448"/>
    </source>
</evidence>
<evidence type="ECO:0000256" key="3">
    <source>
        <dbReference type="ARBA" id="ARBA00022741"/>
    </source>
</evidence>
<evidence type="ECO:0000259" key="5">
    <source>
        <dbReference type="PROSITE" id="PS50893"/>
    </source>
</evidence>
<dbReference type="GO" id="GO:0005524">
    <property type="term" value="F:ATP binding"/>
    <property type="evidence" value="ECO:0007669"/>
    <property type="project" value="UniProtKB-KW"/>
</dbReference>
<dbReference type="PANTHER" id="PTHR42788:SF13">
    <property type="entry name" value="ALIPHATIC SULFONATES IMPORT ATP-BINDING PROTEIN SSUB"/>
    <property type="match status" value="1"/>
</dbReference>
<sequence length="243" mass="26297">MEMKTLTIDHVALSYGKERLVLSDISLVADKERITVILGPSGCGKTSLLRIAAGLIAPDSGTVMIDGRSPVPGRDTALLFQDARLLPWRTARQNLMIVLSSGRADTADTLLARVGLEGAGDLYPEELSGGMQQRLALARALATPAPLLLMDEPFASLDALAREDMQSELLRVLDAEKERRILFVTHSVDEALILADQIVLMRPAPGRVDQIVRPALGPAGSARRDHPAFADIRRDLADALHRS</sequence>
<dbReference type="InterPro" id="IPR003439">
    <property type="entry name" value="ABC_transporter-like_ATP-bd"/>
</dbReference>
<evidence type="ECO:0000313" key="7">
    <source>
        <dbReference type="Proteomes" id="UP000318801"/>
    </source>
</evidence>
<dbReference type="SMART" id="SM00382">
    <property type="entry name" value="AAA"/>
    <property type="match status" value="1"/>
</dbReference>
<dbReference type="OrthoDB" id="9807242at2"/>
<dbReference type="InterPro" id="IPR003593">
    <property type="entry name" value="AAA+_ATPase"/>
</dbReference>
<evidence type="ECO:0000313" key="6">
    <source>
        <dbReference type="EMBL" id="TPW28904.1"/>
    </source>
</evidence>
<dbReference type="PANTHER" id="PTHR42788">
    <property type="entry name" value="TAURINE IMPORT ATP-BINDING PROTEIN-RELATED"/>
    <property type="match status" value="1"/>
</dbReference>
<dbReference type="GO" id="GO:0016887">
    <property type="term" value="F:ATP hydrolysis activity"/>
    <property type="evidence" value="ECO:0007669"/>
    <property type="project" value="InterPro"/>
</dbReference>
<keyword evidence="2" id="KW-0813">Transport</keyword>
<dbReference type="InterPro" id="IPR027417">
    <property type="entry name" value="P-loop_NTPase"/>
</dbReference>
<gene>
    <name evidence="6" type="ORF">FJU08_16405</name>
</gene>
<dbReference type="InterPro" id="IPR050166">
    <property type="entry name" value="ABC_transporter_ATP-bind"/>
</dbReference>
<evidence type="ECO:0000256" key="4">
    <source>
        <dbReference type="ARBA" id="ARBA00022840"/>
    </source>
</evidence>
<proteinExistence type="inferred from homology"/>
<dbReference type="Proteomes" id="UP000318801">
    <property type="component" value="Unassembled WGS sequence"/>
</dbReference>
<dbReference type="SUPFAM" id="SSF52540">
    <property type="entry name" value="P-loop containing nucleoside triphosphate hydrolases"/>
    <property type="match status" value="1"/>
</dbReference>
<organism evidence="6 7">
    <name type="scientific">Martelella alba</name>
    <dbReference type="NCBI Taxonomy" id="2590451"/>
    <lineage>
        <taxon>Bacteria</taxon>
        <taxon>Pseudomonadati</taxon>
        <taxon>Pseudomonadota</taxon>
        <taxon>Alphaproteobacteria</taxon>
        <taxon>Hyphomicrobiales</taxon>
        <taxon>Aurantimonadaceae</taxon>
        <taxon>Martelella</taxon>
    </lineage>
</organism>
<dbReference type="EMBL" id="VHLG01000011">
    <property type="protein sequence ID" value="TPW28904.1"/>
    <property type="molecule type" value="Genomic_DNA"/>
</dbReference>
<name>A0A506U758_9HYPH</name>
<evidence type="ECO:0000256" key="1">
    <source>
        <dbReference type="ARBA" id="ARBA00005417"/>
    </source>
</evidence>
<keyword evidence="3" id="KW-0547">Nucleotide-binding</keyword>
<dbReference type="Pfam" id="PF00005">
    <property type="entry name" value="ABC_tran"/>
    <property type="match status" value="1"/>
</dbReference>
<accession>A0A506U758</accession>